<evidence type="ECO:0000313" key="2">
    <source>
        <dbReference type="Proteomes" id="UP001147747"/>
    </source>
</evidence>
<dbReference type="GeneID" id="81365235"/>
<dbReference type="PANTHER" id="PTHR21089">
    <property type="entry name" value="SHIKIMATE DEHYDROGENASE"/>
    <property type="match status" value="1"/>
</dbReference>
<organism evidence="1 2">
    <name type="scientific">Penicillium cosmopolitanum</name>
    <dbReference type="NCBI Taxonomy" id="1131564"/>
    <lineage>
        <taxon>Eukaryota</taxon>
        <taxon>Fungi</taxon>
        <taxon>Dikarya</taxon>
        <taxon>Ascomycota</taxon>
        <taxon>Pezizomycotina</taxon>
        <taxon>Eurotiomycetes</taxon>
        <taxon>Eurotiomycetidae</taxon>
        <taxon>Eurotiales</taxon>
        <taxon>Aspergillaceae</taxon>
        <taxon>Penicillium</taxon>
    </lineage>
</organism>
<comment type="caution">
    <text evidence="1">The sequence shown here is derived from an EMBL/GenBank/DDBJ whole genome shotgun (WGS) entry which is preliminary data.</text>
</comment>
<name>A0A9W9W7C3_9EURO</name>
<dbReference type="CDD" id="cd01065">
    <property type="entry name" value="NAD_bind_Shikimate_DH"/>
    <property type="match status" value="1"/>
</dbReference>
<dbReference type="InterPro" id="IPR036291">
    <property type="entry name" value="NAD(P)-bd_dom_sf"/>
</dbReference>
<reference evidence="1" key="2">
    <citation type="journal article" date="2023" name="IMA Fungus">
        <title>Comparative genomic study of the Penicillium genus elucidates a diverse pangenome and 15 lateral gene transfer events.</title>
        <authorList>
            <person name="Petersen C."/>
            <person name="Sorensen T."/>
            <person name="Nielsen M.R."/>
            <person name="Sondergaard T.E."/>
            <person name="Sorensen J.L."/>
            <person name="Fitzpatrick D.A."/>
            <person name="Frisvad J.C."/>
            <person name="Nielsen K.L."/>
        </authorList>
    </citation>
    <scope>NUCLEOTIDE SEQUENCE</scope>
    <source>
        <strain evidence="1">IBT 29677</strain>
    </source>
</reference>
<reference evidence="1" key="1">
    <citation type="submission" date="2022-12" db="EMBL/GenBank/DDBJ databases">
        <authorList>
            <person name="Petersen C."/>
        </authorList>
    </citation>
    <scope>NUCLEOTIDE SEQUENCE</scope>
    <source>
        <strain evidence="1">IBT 29677</strain>
    </source>
</reference>
<dbReference type="RefSeq" id="XP_056492050.1">
    <property type="nucleotide sequence ID" value="XM_056626255.1"/>
</dbReference>
<keyword evidence="2" id="KW-1185">Reference proteome</keyword>
<protein>
    <submittedName>
        <fullName evidence="1">NAD(P)-binding protein</fullName>
    </submittedName>
</protein>
<dbReference type="SUPFAM" id="SSF53223">
    <property type="entry name" value="Aminoacid dehydrogenase-like, N-terminal domain"/>
    <property type="match status" value="1"/>
</dbReference>
<dbReference type="Gene3D" id="3.40.50.10860">
    <property type="entry name" value="Leucine Dehydrogenase, chain A, domain 1"/>
    <property type="match status" value="1"/>
</dbReference>
<dbReference type="Gene3D" id="3.40.50.720">
    <property type="entry name" value="NAD(P)-binding Rossmann-like Domain"/>
    <property type="match status" value="1"/>
</dbReference>
<sequence length="240" mass="26632">MPYKVTMLSAVDELTEEARMVGAINTIFLRRGEDGRTRYIGTNTDTIGVREAFLRNHSQLPAQSAGRPALVIGGGGACRAAVYALSKWMGVSKIYMVNRVESEVRDIMSSFESAGLNVELIFVSTIAEAAVLEAPALIVGTVPDITPKEKGEILAREIVDVFLAKEEKGFVLEMCYHPNPRTYFFNRCEEMGWNVLFGTESMLWQGVAQESLWTELPMHQFNLGEAKEALVNAIEMHSVH</sequence>
<accession>A0A9W9W7C3</accession>
<dbReference type="Proteomes" id="UP001147747">
    <property type="component" value="Unassembled WGS sequence"/>
</dbReference>
<dbReference type="InterPro" id="IPR022893">
    <property type="entry name" value="Shikimate_DH_fam"/>
</dbReference>
<dbReference type="GO" id="GO:0009423">
    <property type="term" value="P:chorismate biosynthetic process"/>
    <property type="evidence" value="ECO:0007669"/>
    <property type="project" value="TreeGrafter"/>
</dbReference>
<dbReference type="InterPro" id="IPR046346">
    <property type="entry name" value="Aminoacid_DH-like_N_sf"/>
</dbReference>
<evidence type="ECO:0000313" key="1">
    <source>
        <dbReference type="EMBL" id="KAJ5407735.1"/>
    </source>
</evidence>
<dbReference type="OrthoDB" id="204377at2759"/>
<dbReference type="SUPFAM" id="SSF51735">
    <property type="entry name" value="NAD(P)-binding Rossmann-fold domains"/>
    <property type="match status" value="1"/>
</dbReference>
<dbReference type="GO" id="GO:0019632">
    <property type="term" value="P:shikimate metabolic process"/>
    <property type="evidence" value="ECO:0007669"/>
    <property type="project" value="TreeGrafter"/>
</dbReference>
<dbReference type="PANTHER" id="PTHR21089:SF1">
    <property type="entry name" value="BIFUNCTIONAL 3-DEHYDROQUINATE DEHYDRATASE_SHIKIMATE DEHYDROGENASE, CHLOROPLASTIC"/>
    <property type="match status" value="1"/>
</dbReference>
<gene>
    <name evidence="1" type="ORF">N7509_001618</name>
</gene>
<proteinExistence type="predicted"/>
<dbReference type="GO" id="GO:0004764">
    <property type="term" value="F:shikimate 3-dehydrogenase (NADP+) activity"/>
    <property type="evidence" value="ECO:0007669"/>
    <property type="project" value="InterPro"/>
</dbReference>
<dbReference type="EMBL" id="JAPZBU010000004">
    <property type="protein sequence ID" value="KAJ5407735.1"/>
    <property type="molecule type" value="Genomic_DNA"/>
</dbReference>
<dbReference type="AlphaFoldDB" id="A0A9W9W7C3"/>